<accession>A0A915PNT3</accession>
<dbReference type="Proteomes" id="UP000887581">
    <property type="component" value="Unplaced"/>
</dbReference>
<keyword evidence="4 6" id="KW-1133">Transmembrane helix</keyword>
<evidence type="ECO:0000256" key="1">
    <source>
        <dbReference type="ARBA" id="ARBA00004141"/>
    </source>
</evidence>
<evidence type="ECO:0000256" key="3">
    <source>
        <dbReference type="ARBA" id="ARBA00022692"/>
    </source>
</evidence>
<dbReference type="AlphaFoldDB" id="A0A915PNT3"/>
<evidence type="ECO:0000256" key="4">
    <source>
        <dbReference type="ARBA" id="ARBA00022989"/>
    </source>
</evidence>
<keyword evidence="3 6" id="KW-0812">Transmembrane</keyword>
<dbReference type="Gene3D" id="1.20.1260.100">
    <property type="entry name" value="TspO/MBR protein"/>
    <property type="match status" value="1"/>
</dbReference>
<keyword evidence="7" id="KW-1185">Reference proteome</keyword>
<feature type="transmembrane region" description="Helical" evidence="6">
    <location>
        <begin position="80"/>
        <end position="100"/>
    </location>
</feature>
<evidence type="ECO:0000313" key="8">
    <source>
        <dbReference type="WBParaSite" id="sdigi.contig280.g7013.t1"/>
    </source>
</evidence>
<organism evidence="7 8">
    <name type="scientific">Setaria digitata</name>
    <dbReference type="NCBI Taxonomy" id="48799"/>
    <lineage>
        <taxon>Eukaryota</taxon>
        <taxon>Metazoa</taxon>
        <taxon>Ecdysozoa</taxon>
        <taxon>Nematoda</taxon>
        <taxon>Chromadorea</taxon>
        <taxon>Rhabditida</taxon>
        <taxon>Spirurina</taxon>
        <taxon>Spiruromorpha</taxon>
        <taxon>Filarioidea</taxon>
        <taxon>Setariidae</taxon>
        <taxon>Setaria</taxon>
    </lineage>
</organism>
<dbReference type="WBParaSite" id="sdigi.contig280.g7013.t1">
    <property type="protein sequence ID" value="sdigi.contig280.g7013.t1"/>
    <property type="gene ID" value="sdigi.contig280.g7013"/>
</dbReference>
<evidence type="ECO:0000313" key="7">
    <source>
        <dbReference type="Proteomes" id="UP000887581"/>
    </source>
</evidence>
<protein>
    <submittedName>
        <fullName evidence="8">HIG1 domain-containing protein</fullName>
    </submittedName>
</protein>
<evidence type="ECO:0000256" key="5">
    <source>
        <dbReference type="ARBA" id="ARBA00023136"/>
    </source>
</evidence>
<proteinExistence type="inferred from homology"/>
<name>A0A915PNT3_9BILA</name>
<keyword evidence="5 6" id="KW-0472">Membrane</keyword>
<feature type="transmembrane region" description="Helical" evidence="6">
    <location>
        <begin position="49"/>
        <end position="68"/>
    </location>
</feature>
<evidence type="ECO:0000256" key="6">
    <source>
        <dbReference type="SAM" id="Phobius"/>
    </source>
</evidence>
<evidence type="ECO:0000256" key="2">
    <source>
        <dbReference type="ARBA" id="ARBA00007524"/>
    </source>
</evidence>
<comment type="subcellular location">
    <subcellularLocation>
        <location evidence="1">Membrane</location>
        <topology evidence="1">Multi-pass membrane protein</topology>
    </subcellularLocation>
</comment>
<dbReference type="InterPro" id="IPR004307">
    <property type="entry name" value="TspO_MBR"/>
</dbReference>
<dbReference type="InterPro" id="IPR038330">
    <property type="entry name" value="TspO/MBR-related_sf"/>
</dbReference>
<comment type="similarity">
    <text evidence="2">Belongs to the TspO/BZRP family.</text>
</comment>
<dbReference type="Pfam" id="PF03073">
    <property type="entry name" value="TspO_MBR"/>
    <property type="match status" value="1"/>
</dbReference>
<reference evidence="8" key="1">
    <citation type="submission" date="2022-11" db="UniProtKB">
        <authorList>
            <consortium name="WormBaseParasite"/>
        </authorList>
    </citation>
    <scope>IDENTIFICATION</scope>
</reference>
<sequence>MIPGAAGLISCLPYYRSKNPIEWWNAVKRIAFLQSCKKPEWTPKSLHTYAGMNLLTVTPAGYASYLVFKYGGGFKNELRNITLALYGSSLVLSYASLSLMQKKDVKAVSNVIIN</sequence>
<dbReference type="GO" id="GO:0016020">
    <property type="term" value="C:membrane"/>
    <property type="evidence" value="ECO:0007669"/>
    <property type="project" value="UniProtKB-SubCell"/>
</dbReference>